<accession>A0A0F9EKN4</accession>
<organism evidence="1">
    <name type="scientific">marine sediment metagenome</name>
    <dbReference type="NCBI Taxonomy" id="412755"/>
    <lineage>
        <taxon>unclassified sequences</taxon>
        <taxon>metagenomes</taxon>
        <taxon>ecological metagenomes</taxon>
    </lineage>
</organism>
<protein>
    <submittedName>
        <fullName evidence="1">Uncharacterized protein</fullName>
    </submittedName>
</protein>
<dbReference type="EMBL" id="LAZR01024573">
    <property type="protein sequence ID" value="KKL74683.1"/>
    <property type="molecule type" value="Genomic_DNA"/>
</dbReference>
<proteinExistence type="predicted"/>
<reference evidence="1" key="1">
    <citation type="journal article" date="2015" name="Nature">
        <title>Complex archaea that bridge the gap between prokaryotes and eukaryotes.</title>
        <authorList>
            <person name="Spang A."/>
            <person name="Saw J.H."/>
            <person name="Jorgensen S.L."/>
            <person name="Zaremba-Niedzwiedzka K."/>
            <person name="Martijn J."/>
            <person name="Lind A.E."/>
            <person name="van Eijk R."/>
            <person name="Schleper C."/>
            <person name="Guy L."/>
            <person name="Ettema T.J."/>
        </authorList>
    </citation>
    <scope>NUCLEOTIDE SEQUENCE</scope>
</reference>
<sequence>LKDPKVLSETLLWMPHGGSHYTPFNGRVIGVIGVEEVTGNFFYGIQPSVQNNPILERGFNTFCEIDSHKPFEVKLISGLIPIGKGFKGVKDIVKKDSTTVIIIGRGGEEIEVPCNVDFLKGTVE</sequence>
<dbReference type="AlphaFoldDB" id="A0A0F9EKN4"/>
<feature type="non-terminal residue" evidence="1">
    <location>
        <position position="1"/>
    </location>
</feature>
<name>A0A0F9EKN4_9ZZZZ</name>
<gene>
    <name evidence="1" type="ORF">LCGC14_2062460</name>
</gene>
<evidence type="ECO:0000313" key="1">
    <source>
        <dbReference type="EMBL" id="KKL74683.1"/>
    </source>
</evidence>
<comment type="caution">
    <text evidence="1">The sequence shown here is derived from an EMBL/GenBank/DDBJ whole genome shotgun (WGS) entry which is preliminary data.</text>
</comment>